<dbReference type="InterPro" id="IPR036736">
    <property type="entry name" value="ACP-like_sf"/>
</dbReference>
<dbReference type="Gene3D" id="3.30.559.10">
    <property type="entry name" value="Chloramphenicol acetyltransferase-like domain"/>
    <property type="match status" value="2"/>
</dbReference>
<dbReference type="Gene3D" id="1.10.1200.10">
    <property type="entry name" value="ACP-like"/>
    <property type="match status" value="2"/>
</dbReference>
<evidence type="ECO:0000259" key="6">
    <source>
        <dbReference type="PROSITE" id="PS50075"/>
    </source>
</evidence>
<evidence type="ECO:0000256" key="1">
    <source>
        <dbReference type="ARBA" id="ARBA00022450"/>
    </source>
</evidence>
<dbReference type="Proteomes" id="UP000504636">
    <property type="component" value="Unplaced"/>
</dbReference>
<dbReference type="PANTHER" id="PTHR45527:SF3">
    <property type="entry name" value="SIDEROPHORE SYNTHETASE (EUROFUNG)"/>
    <property type="match status" value="1"/>
</dbReference>
<dbReference type="PROSITE" id="PS50075">
    <property type="entry name" value="CARRIER"/>
    <property type="match status" value="2"/>
</dbReference>
<comment type="similarity">
    <text evidence="4">Belongs to the NRP synthetase family.</text>
</comment>
<feature type="domain" description="Carrier" evidence="6">
    <location>
        <begin position="1379"/>
        <end position="1455"/>
    </location>
</feature>
<keyword evidence="1" id="KW-0596">Phosphopantetheine</keyword>
<sequence>MNQVPGVMDGTQSPARKEMGTRSESEKSEGEGAISEGPAEGEVQITEPYVDVKPLEEKDIHTSTTGYPLKPENISETLTEVEVQVTEAQPSITIEPSKENKTHTSTPSTLSPLKSSTSSVGEAAAASPTLSANSSNDDGITAFSTTASTAVSTKDVDLNTVSEKDLDQIWQWNATVPPNLTTCMHDIISAQAAKNLDKIAITSWDGELSYWQVDENSTSLAHHLRGLGVDVGSYVPLCFEKSMWTVVAVLGVMKAGGAFVLTDPSQPEERLRNIVSQTGANIIVTSQTQKELGQRIAPSATVVTVSRDLFNLFDSQASGEVPLPAIPPVPPSSTLYIIFTSGSTGTPKGVIIPHAAFTSGAITRAHIVGYRSHSRVLDFASYAFDVSIDCMLCTLAAGGCICVPSDASRLNDLSGAIRSMNVNMAHMTPSVARVLEPGVLESLEVLGLGGESVSASDASEWGQKTRVIIAYGPSECTVGCTINGDIEIGKAYTSIGKGVGGVTWIVDAADHDKLVPVGEVGELLIEGPIVGEGYLGELEKSKVVFIEDPKWLVAGDRNVPGRRGRLYKTGDLVKYAPDGSGTIVFVGRGDQQVKLRGQRIELAEVEYHLRNHLPSGTGVVAEVITPGGRGDPSLVAFVVEPFKENGADTENTTVPMSPVLERALAEMDQRVATTLPIYMIPSAYIPLRKMPSLVSAKTDRKKLREIGSAMSRQDLAKFRVAQVGSRKPETEMELRIHELWKQILGSELTISANDSFFGLGGDSLKAMKLVAAANSDGLALTVASIFKYPRLADMALQASPKIAGDELEIPAFSLLDGWDVDAVRQEAAKLCGLEASSIEDVYPCTPLQEGLMALSVKIEEAYVAQRVVNLPNFETAQRLQAAFKTAAVESPILRTRIVQFPGRGLMQIVVNEEAIWQSRTNLEDYLTEDRERPMGLGVPLARYGLVTDGATGRVDMVLTMHHALYDGWSMPLIVDRVNRVYQGLKTQQLAPFKSFIKHLRGASRAESETHWRQSLREATGRTFPELPWAGYQTQADSLLERYVPLPRRSASSTTIATAIRGAWALVSSMYSGSKDIVFGETLTGRNAPITGVESIEGPMITTVPIRVRVDSSATVSEYLQEIHDDAVLRMPHEHLGLQYIRRLSPDAREACELRTGLVLHPSNAEDERPASNDEPANGFVPAGDSEAAREALKFNTYALMLVCALDDHGFLMMASFDSKTIAVPQMQDALVHMERLVQQLCEAPNKLVRDLEYTTQLEREELRRVSLIGPHSKVDGKVLEGATATWIVDRTNVQVLLPIGGLGELLIESSTNLALPSVEFPASIDAIFAEKSAHEEKLYRTGKLARYNTDGSIVIVGTVEEEEKSTFNISKPTPKIRVPAVSAKQRKLLRIWSRTLQINESEIGLTDSFFQLGGDSIGAMKLVSETRLEGLGLSVAQVFKARTLYEMANIVEDFQPSETVVKPHIPFAALDVPDVESFLAESIKPVLADPSWTVVDVLPARPLQEIAVQGTVKLPRYSVRYEAFYLDSAIDHELLFRSCQELVSRNEILRTIFVEAAGSCYGVVLQDLQVELSEFSIEGDVKDFCHKYCDLDVQTRMPLGTPFVKFAFVQGEDGNSCLIFRISHAQYDEICLPIMLRQLSAIYQGQTSPETLPFSSFVNRVVRETTPTSIPYWRKLLQGSSMSLLRPDIPLESRKAVSFYKTVDISARSKDITIATLPTAAWALCLARRLSTQDVTFGEVVSGRNIDLPNADAVIGPCWQYVPTRVKFEDGWTALDLLNHVQRQHIASAPFESMGLKEIVEKCTDWPSSVDWFDSVVHQDVDHVENLAFLSANSKMETIYPHLEPLREWKIQAFPQGDSLTLEVVTFESWGEYARGLLDELVEIMGMFVNRYGSKIALS</sequence>
<keyword evidence="8" id="KW-1185">Reference proteome</keyword>
<dbReference type="GO" id="GO:0044550">
    <property type="term" value="P:secondary metabolite biosynthetic process"/>
    <property type="evidence" value="ECO:0007669"/>
    <property type="project" value="TreeGrafter"/>
</dbReference>
<dbReference type="FunFam" id="1.10.1200.10:FF:000005">
    <property type="entry name" value="Nonribosomal peptide synthetase 1"/>
    <property type="match status" value="2"/>
</dbReference>
<dbReference type="Gene3D" id="3.30.559.30">
    <property type="entry name" value="Nonribosomal peptide synthetase, condensation domain"/>
    <property type="match status" value="2"/>
</dbReference>
<reference evidence="7 9" key="1">
    <citation type="journal article" date="2020" name="Stud. Mycol.">
        <title>101 Dothideomycetes genomes: a test case for predicting lifestyles and emergence of pathogens.</title>
        <authorList>
            <person name="Haridas S."/>
            <person name="Albert R."/>
            <person name="Binder M."/>
            <person name="Bloem J."/>
            <person name="Labutti K."/>
            <person name="Salamov A."/>
            <person name="Andreopoulos B."/>
            <person name="Baker S."/>
            <person name="Barry K."/>
            <person name="Bills G."/>
            <person name="Bluhm B."/>
            <person name="Cannon C."/>
            <person name="Castanera R."/>
            <person name="Culley D."/>
            <person name="Daum C."/>
            <person name="Ezra D."/>
            <person name="Gonzalez J."/>
            <person name="Henrissat B."/>
            <person name="Kuo A."/>
            <person name="Liang C."/>
            <person name="Lipzen A."/>
            <person name="Lutzoni F."/>
            <person name="Magnuson J."/>
            <person name="Mondo S."/>
            <person name="Nolan M."/>
            <person name="Ohm R."/>
            <person name="Pangilinan J."/>
            <person name="Park H.-J."/>
            <person name="Ramirez L."/>
            <person name="Alfaro M."/>
            <person name="Sun H."/>
            <person name="Tritt A."/>
            <person name="Yoshinaga Y."/>
            <person name="Zwiers L.-H."/>
            <person name="Turgeon B."/>
            <person name="Goodwin S."/>
            <person name="Spatafora J."/>
            <person name="Crous P."/>
            <person name="Grigoriev I."/>
        </authorList>
    </citation>
    <scope>NUCLEOTIDE SEQUENCE</scope>
    <source>
        <strain evidence="7 9">CBS 304.34</strain>
    </source>
</reference>
<dbReference type="FunFam" id="3.40.50.12780:FF:000014">
    <property type="entry name" value="Nonribosomal peptide synthetase 1"/>
    <property type="match status" value="1"/>
</dbReference>
<dbReference type="Pfam" id="PF00668">
    <property type="entry name" value="Condensation"/>
    <property type="match status" value="2"/>
</dbReference>
<dbReference type="PANTHER" id="PTHR45527">
    <property type="entry name" value="NONRIBOSOMAL PEPTIDE SYNTHETASE"/>
    <property type="match status" value="1"/>
</dbReference>
<feature type="domain" description="Carrier" evidence="6">
    <location>
        <begin position="727"/>
        <end position="802"/>
    </location>
</feature>
<dbReference type="GO" id="GO:0016874">
    <property type="term" value="F:ligase activity"/>
    <property type="evidence" value="ECO:0007669"/>
    <property type="project" value="UniProtKB-KW"/>
</dbReference>
<dbReference type="InterPro" id="IPR045851">
    <property type="entry name" value="AMP-bd_C_sf"/>
</dbReference>
<dbReference type="InterPro" id="IPR020845">
    <property type="entry name" value="AMP-binding_CS"/>
</dbReference>
<gene>
    <name evidence="7 9" type="ORF">BDZ99DRAFT_483370</name>
</gene>
<dbReference type="PROSITE" id="PS00012">
    <property type="entry name" value="PHOSPHOPANTETHEINE"/>
    <property type="match status" value="1"/>
</dbReference>
<dbReference type="SUPFAM" id="SSF52777">
    <property type="entry name" value="CoA-dependent acyltransferases"/>
    <property type="match status" value="4"/>
</dbReference>
<evidence type="ECO:0000256" key="3">
    <source>
        <dbReference type="ARBA" id="ARBA00022598"/>
    </source>
</evidence>
<dbReference type="CDD" id="cd05918">
    <property type="entry name" value="A_NRPS_SidN3_like"/>
    <property type="match status" value="1"/>
</dbReference>
<dbReference type="Pfam" id="PF00501">
    <property type="entry name" value="AMP-binding"/>
    <property type="match status" value="1"/>
</dbReference>
<dbReference type="Gene3D" id="3.40.50.12780">
    <property type="entry name" value="N-terminal domain of ligase-like"/>
    <property type="match status" value="1"/>
</dbReference>
<evidence type="ECO:0000256" key="4">
    <source>
        <dbReference type="ARBA" id="ARBA00029454"/>
    </source>
</evidence>
<feature type="compositionally biased region" description="Polar residues" evidence="5">
    <location>
        <begin position="128"/>
        <end position="137"/>
    </location>
</feature>
<feature type="region of interest" description="Disordered" evidence="5">
    <location>
        <begin position="1"/>
        <end position="74"/>
    </location>
</feature>
<dbReference type="FunFam" id="3.30.559.30:FF:000003">
    <property type="entry name" value="Nonribosomal peptide synthase SidD"/>
    <property type="match status" value="1"/>
</dbReference>
<protein>
    <submittedName>
        <fullName evidence="7 9">Peptide synthetase</fullName>
    </submittedName>
</protein>
<evidence type="ECO:0000313" key="8">
    <source>
        <dbReference type="Proteomes" id="UP000504636"/>
    </source>
</evidence>
<dbReference type="SUPFAM" id="SSF56801">
    <property type="entry name" value="Acetyl-CoA synthetase-like"/>
    <property type="match status" value="1"/>
</dbReference>
<evidence type="ECO:0000313" key="9">
    <source>
        <dbReference type="RefSeq" id="XP_033568786.1"/>
    </source>
</evidence>
<dbReference type="Gene3D" id="2.30.38.10">
    <property type="entry name" value="Luciferase, Domain 3"/>
    <property type="match status" value="1"/>
</dbReference>
<dbReference type="FunFam" id="3.30.300.30:FF:000015">
    <property type="entry name" value="Nonribosomal peptide synthase SidD"/>
    <property type="match status" value="1"/>
</dbReference>
<dbReference type="InterPro" id="IPR006162">
    <property type="entry name" value="Ppantetheine_attach_site"/>
</dbReference>
<feature type="compositionally biased region" description="Basic and acidic residues" evidence="5">
    <location>
        <begin position="15"/>
        <end position="30"/>
    </location>
</feature>
<dbReference type="PROSITE" id="PS00455">
    <property type="entry name" value="AMP_BINDING"/>
    <property type="match status" value="1"/>
</dbReference>
<dbReference type="InterPro" id="IPR010071">
    <property type="entry name" value="AA_adenyl_dom"/>
</dbReference>
<evidence type="ECO:0000256" key="5">
    <source>
        <dbReference type="SAM" id="MobiDB-lite"/>
    </source>
</evidence>
<dbReference type="GO" id="GO:0005737">
    <property type="term" value="C:cytoplasm"/>
    <property type="evidence" value="ECO:0007669"/>
    <property type="project" value="TreeGrafter"/>
</dbReference>
<dbReference type="OrthoDB" id="416786at2759"/>
<keyword evidence="3" id="KW-0436">Ligase</keyword>
<dbReference type="InterPro" id="IPR042099">
    <property type="entry name" value="ANL_N_sf"/>
</dbReference>
<dbReference type="Pfam" id="PF00550">
    <property type="entry name" value="PP-binding"/>
    <property type="match status" value="2"/>
</dbReference>
<reference evidence="9" key="2">
    <citation type="submission" date="2020-04" db="EMBL/GenBank/DDBJ databases">
        <authorList>
            <consortium name="NCBI Genome Project"/>
        </authorList>
    </citation>
    <scope>NUCLEOTIDE SEQUENCE</scope>
    <source>
        <strain evidence="9">CBS 304.34</strain>
    </source>
</reference>
<keyword evidence="2" id="KW-0597">Phosphoprotein</keyword>
<dbReference type="CDD" id="cd19545">
    <property type="entry name" value="FUM14_C_NRPS-like"/>
    <property type="match status" value="1"/>
</dbReference>
<dbReference type="CDD" id="cd19542">
    <property type="entry name" value="CT_NRPS-like"/>
    <property type="match status" value="1"/>
</dbReference>
<dbReference type="GeneID" id="54463464"/>
<dbReference type="GO" id="GO:0043041">
    <property type="term" value="P:amino acid activation for nonribosomal peptide biosynthetic process"/>
    <property type="evidence" value="ECO:0007669"/>
    <property type="project" value="TreeGrafter"/>
</dbReference>
<evidence type="ECO:0000313" key="7">
    <source>
        <dbReference type="EMBL" id="KAF2801822.1"/>
    </source>
</evidence>
<organism evidence="7">
    <name type="scientific">Mytilinidion resinicola</name>
    <dbReference type="NCBI Taxonomy" id="574789"/>
    <lineage>
        <taxon>Eukaryota</taxon>
        <taxon>Fungi</taxon>
        <taxon>Dikarya</taxon>
        <taxon>Ascomycota</taxon>
        <taxon>Pezizomycotina</taxon>
        <taxon>Dothideomycetes</taxon>
        <taxon>Pleosporomycetidae</taxon>
        <taxon>Mytilinidiales</taxon>
        <taxon>Mytilinidiaceae</taxon>
        <taxon>Mytilinidion</taxon>
    </lineage>
</organism>
<dbReference type="EMBL" id="MU003727">
    <property type="protein sequence ID" value="KAF2801822.1"/>
    <property type="molecule type" value="Genomic_DNA"/>
</dbReference>
<dbReference type="GO" id="GO:0031177">
    <property type="term" value="F:phosphopantetheine binding"/>
    <property type="evidence" value="ECO:0007669"/>
    <property type="project" value="TreeGrafter"/>
</dbReference>
<dbReference type="InterPro" id="IPR000873">
    <property type="entry name" value="AMP-dep_synth/lig_dom"/>
</dbReference>
<feature type="region of interest" description="Disordered" evidence="5">
    <location>
        <begin position="1161"/>
        <end position="1182"/>
    </location>
</feature>
<accession>A0A6A6XZ81</accession>
<name>A0A6A6XZ81_9PEZI</name>
<feature type="region of interest" description="Disordered" evidence="5">
    <location>
        <begin position="86"/>
        <end position="137"/>
    </location>
</feature>
<dbReference type="InterPro" id="IPR023213">
    <property type="entry name" value="CAT-like_dom_sf"/>
</dbReference>
<dbReference type="Gene3D" id="3.30.300.30">
    <property type="match status" value="1"/>
</dbReference>
<feature type="compositionally biased region" description="Low complexity" evidence="5">
    <location>
        <begin position="103"/>
        <end position="119"/>
    </location>
</feature>
<dbReference type="RefSeq" id="XP_033568786.1">
    <property type="nucleotide sequence ID" value="XM_033722571.1"/>
</dbReference>
<proteinExistence type="inferred from homology"/>
<reference evidence="9" key="3">
    <citation type="submission" date="2025-04" db="UniProtKB">
        <authorList>
            <consortium name="RefSeq"/>
        </authorList>
    </citation>
    <scope>IDENTIFICATION</scope>
    <source>
        <strain evidence="9">CBS 304.34</strain>
    </source>
</reference>
<dbReference type="NCBIfam" id="TIGR01733">
    <property type="entry name" value="AA-adenyl-dom"/>
    <property type="match status" value="1"/>
</dbReference>
<evidence type="ECO:0000256" key="2">
    <source>
        <dbReference type="ARBA" id="ARBA00022553"/>
    </source>
</evidence>
<dbReference type="SUPFAM" id="SSF47336">
    <property type="entry name" value="ACP-like"/>
    <property type="match status" value="2"/>
</dbReference>
<dbReference type="InterPro" id="IPR009081">
    <property type="entry name" value="PP-bd_ACP"/>
</dbReference>
<dbReference type="InterPro" id="IPR001242">
    <property type="entry name" value="Condensation_dom"/>
</dbReference>